<keyword evidence="1" id="KW-0004">4Fe-4S</keyword>
<dbReference type="EMBL" id="VUMB01000008">
    <property type="protein sequence ID" value="MSS39732.1"/>
    <property type="molecule type" value="Genomic_DNA"/>
</dbReference>
<name>A0A844F2D1_CLOSV</name>
<evidence type="ECO:0000256" key="2">
    <source>
        <dbReference type="ARBA" id="ARBA00022723"/>
    </source>
</evidence>
<gene>
    <name evidence="6" type="ORF">FYJ37_05030</name>
</gene>
<evidence type="ECO:0000259" key="5">
    <source>
        <dbReference type="PROSITE" id="PS51379"/>
    </source>
</evidence>
<dbReference type="AlphaFoldDB" id="A0A844F2D1"/>
<dbReference type="GeneID" id="62696935"/>
<keyword evidence="3" id="KW-0408">Iron</keyword>
<dbReference type="Pfam" id="PF13247">
    <property type="entry name" value="Fer4_11"/>
    <property type="match status" value="1"/>
</dbReference>
<comment type="caution">
    <text evidence="6">The sequence shown here is derived from an EMBL/GenBank/DDBJ whole genome shotgun (WGS) entry which is preliminary data.</text>
</comment>
<evidence type="ECO:0000313" key="6">
    <source>
        <dbReference type="EMBL" id="MSS39732.1"/>
    </source>
</evidence>
<organism evidence="6 7">
    <name type="scientific">Clostridium scindens (strain JCM 10418 / VPI 12708)</name>
    <dbReference type="NCBI Taxonomy" id="29347"/>
    <lineage>
        <taxon>Bacteria</taxon>
        <taxon>Bacillati</taxon>
        <taxon>Bacillota</taxon>
        <taxon>Clostridia</taxon>
        <taxon>Lachnospirales</taxon>
        <taxon>Lachnospiraceae</taxon>
    </lineage>
</organism>
<evidence type="ECO:0000313" key="7">
    <source>
        <dbReference type="Proteomes" id="UP000462363"/>
    </source>
</evidence>
<accession>A0A844F2D1</accession>
<reference evidence="6 7" key="1">
    <citation type="submission" date="2019-08" db="EMBL/GenBank/DDBJ databases">
        <title>In-depth cultivation of the pig gut microbiome towards novel bacterial diversity and tailored functional studies.</title>
        <authorList>
            <person name="Wylensek D."/>
            <person name="Hitch T.C.A."/>
            <person name="Clavel T."/>
        </authorList>
    </citation>
    <scope>NUCLEOTIDE SEQUENCE [LARGE SCALE GENOMIC DNA]</scope>
    <source>
        <strain evidence="6 7">BL-389-WT-3D</strain>
    </source>
</reference>
<dbReference type="Gene3D" id="3.30.70.20">
    <property type="match status" value="2"/>
</dbReference>
<dbReference type="RefSeq" id="WP_004607200.1">
    <property type="nucleotide sequence ID" value="NZ_AP025569.1"/>
</dbReference>
<feature type="domain" description="4Fe-4S ferredoxin-type" evidence="5">
    <location>
        <begin position="45"/>
        <end position="75"/>
    </location>
</feature>
<keyword evidence="2" id="KW-0479">Metal-binding</keyword>
<dbReference type="InterPro" id="IPR017900">
    <property type="entry name" value="4Fe4S_Fe_S_CS"/>
</dbReference>
<dbReference type="PANTHER" id="PTHR43177:SF3">
    <property type="entry name" value="PROTEIN NRFC HOMOLOG"/>
    <property type="match status" value="1"/>
</dbReference>
<dbReference type="SUPFAM" id="SSF54862">
    <property type="entry name" value="4Fe-4S ferredoxins"/>
    <property type="match status" value="1"/>
</dbReference>
<dbReference type="GO" id="GO:0051539">
    <property type="term" value="F:4 iron, 4 sulfur cluster binding"/>
    <property type="evidence" value="ECO:0007669"/>
    <property type="project" value="UniProtKB-KW"/>
</dbReference>
<dbReference type="InterPro" id="IPR017896">
    <property type="entry name" value="4Fe4S_Fe-S-bd"/>
</dbReference>
<dbReference type="InterPro" id="IPR050954">
    <property type="entry name" value="ET_IronSulfur_Cluster-Binding"/>
</dbReference>
<feature type="domain" description="4Fe-4S ferredoxin-type" evidence="5">
    <location>
        <begin position="77"/>
        <end position="106"/>
    </location>
</feature>
<dbReference type="Proteomes" id="UP000462363">
    <property type="component" value="Unassembled WGS sequence"/>
</dbReference>
<evidence type="ECO:0000256" key="4">
    <source>
        <dbReference type="ARBA" id="ARBA00023014"/>
    </source>
</evidence>
<dbReference type="Pfam" id="PF12800">
    <property type="entry name" value="Fer4_4"/>
    <property type="match status" value="1"/>
</dbReference>
<evidence type="ECO:0000256" key="3">
    <source>
        <dbReference type="ARBA" id="ARBA00023004"/>
    </source>
</evidence>
<dbReference type="PANTHER" id="PTHR43177">
    <property type="entry name" value="PROTEIN NRFC"/>
    <property type="match status" value="1"/>
</dbReference>
<dbReference type="GO" id="GO:0046872">
    <property type="term" value="F:metal ion binding"/>
    <property type="evidence" value="ECO:0007669"/>
    <property type="project" value="UniProtKB-KW"/>
</dbReference>
<keyword evidence="4" id="KW-0411">Iron-sulfur</keyword>
<evidence type="ECO:0000256" key="1">
    <source>
        <dbReference type="ARBA" id="ARBA00022485"/>
    </source>
</evidence>
<sequence length="139" mass="15645">MIKFNEDICIGCYACYVACIAEHNPPEAENAYSFRSIKKTLSKDAKMQKNVCDGCTHCGKCLEACPFGAIYKDEQYGLILTDKDKCRKCRKCQAVCPNDAIRFDADGKMEKCDGCIDRLKEGREPACVRACHVKAIQWQ</sequence>
<feature type="domain" description="4Fe-4S ferredoxin-type" evidence="5">
    <location>
        <begin position="1"/>
        <end position="29"/>
    </location>
</feature>
<protein>
    <submittedName>
        <fullName evidence="6">4Fe-4S dicluster domain-containing protein</fullName>
    </submittedName>
</protein>
<dbReference type="PROSITE" id="PS00198">
    <property type="entry name" value="4FE4S_FER_1"/>
    <property type="match status" value="2"/>
</dbReference>
<dbReference type="PROSITE" id="PS51379">
    <property type="entry name" value="4FE4S_FER_2"/>
    <property type="match status" value="3"/>
</dbReference>
<proteinExistence type="predicted"/>